<dbReference type="AlphaFoldDB" id="A0A9W3ACF7"/>
<gene>
    <name evidence="5" type="primary">LOC106050184</name>
</gene>
<dbReference type="OMA" id="ATKEPHE"/>
<reference evidence="5" key="1">
    <citation type="submission" date="2025-08" db="UniProtKB">
        <authorList>
            <consortium name="RefSeq"/>
        </authorList>
    </citation>
    <scope>IDENTIFICATION</scope>
</reference>
<keyword evidence="2" id="KW-0812">Transmembrane</keyword>
<dbReference type="PANTHER" id="PTHR45713:SF6">
    <property type="entry name" value="F5_8 TYPE C DOMAIN-CONTAINING PROTEIN"/>
    <property type="match status" value="1"/>
</dbReference>
<feature type="transmembrane region" description="Helical" evidence="2">
    <location>
        <begin position="438"/>
        <end position="461"/>
    </location>
</feature>
<name>A0A9W3ACF7_BIOGL</name>
<dbReference type="OrthoDB" id="6152285at2759"/>
<evidence type="ECO:0000256" key="1">
    <source>
        <dbReference type="SAM" id="MobiDB-lite"/>
    </source>
</evidence>
<sequence>MALKMLLEYLLTIYLASLTQACNDTRMFGEECLYRCHCANGCDTSGDCVNGPCARGWFGFKCQYRNSVVDATVEPKRYTSWLTDGLSDTCNNDTTISSVTLLWDEEFLFTWMSIEVNNASKLTAFKIWFIATGETYEEIPCSGQRLALINENTLKIFCDLKVLIEQVILEGEAVYFLCSLHVNGDKCLLIKLHCNGRNVALMQETSQTTTHLSNSSYGPQLAVDGDLNTNALMMGCSHTAVNDTEPCWTVTFDGPRAVNKFIIYNRRDDKPERLKHFQLEAENEHSQSVFSYRDSLDHSLYIYRVNNLEHLSVKSVTICQNETDTPFVTLCEVEAYGECLPGSWGLNCSNKCPSSCPNFCDRGDGSCNVICVGFSDPPDCTRACAVTRYGINCSQSCSGSCLNHHCHPENGSCVISPGSSLDDHSEGSSSADSISTGIGIGIGASCCLFLIILLIIIVVVCKKRKRVPPIPTIRPPRGYDDVDLSTPEDYNYETVHQQDLKKTRSDNSTNTSQQTRNESNVYVNTNVTPED</sequence>
<feature type="compositionally biased region" description="Polar residues" evidence="1">
    <location>
        <begin position="506"/>
        <end position="531"/>
    </location>
</feature>
<dbReference type="Proteomes" id="UP001165740">
    <property type="component" value="Chromosome 5"/>
</dbReference>
<keyword evidence="3" id="KW-0732">Signal</keyword>
<accession>A0A9W3ACF7</accession>
<keyword evidence="4" id="KW-1185">Reference proteome</keyword>
<dbReference type="InterPro" id="IPR008979">
    <property type="entry name" value="Galactose-bd-like_sf"/>
</dbReference>
<feature type="compositionally biased region" description="Basic and acidic residues" evidence="1">
    <location>
        <begin position="496"/>
        <end position="505"/>
    </location>
</feature>
<keyword evidence="2" id="KW-0472">Membrane</keyword>
<dbReference type="PANTHER" id="PTHR45713">
    <property type="entry name" value="FTP DOMAIN-CONTAINING PROTEIN"/>
    <property type="match status" value="1"/>
</dbReference>
<dbReference type="PROSITE" id="PS51257">
    <property type="entry name" value="PROKAR_LIPOPROTEIN"/>
    <property type="match status" value="1"/>
</dbReference>
<keyword evidence="2" id="KW-1133">Transmembrane helix</keyword>
<feature type="chain" id="PRO_5040723493" evidence="3">
    <location>
        <begin position="22"/>
        <end position="531"/>
    </location>
</feature>
<dbReference type="GeneID" id="106050184"/>
<evidence type="ECO:0000313" key="4">
    <source>
        <dbReference type="Proteomes" id="UP001165740"/>
    </source>
</evidence>
<dbReference type="InterPro" id="IPR051941">
    <property type="entry name" value="BG_Antigen-Binding_Lectin"/>
</dbReference>
<protein>
    <submittedName>
        <fullName evidence="5">Uncharacterized protein LOC106050184</fullName>
    </submittedName>
</protein>
<dbReference type="Gene3D" id="2.60.120.260">
    <property type="entry name" value="Galactose-binding domain-like"/>
    <property type="match status" value="1"/>
</dbReference>
<dbReference type="Pfam" id="PF22633">
    <property type="entry name" value="F5_F8_type_C_2"/>
    <property type="match status" value="1"/>
</dbReference>
<proteinExistence type="predicted"/>
<organism evidence="4 5">
    <name type="scientific">Biomphalaria glabrata</name>
    <name type="common">Bloodfluke planorb</name>
    <name type="synonym">Freshwater snail</name>
    <dbReference type="NCBI Taxonomy" id="6526"/>
    <lineage>
        <taxon>Eukaryota</taxon>
        <taxon>Metazoa</taxon>
        <taxon>Spiralia</taxon>
        <taxon>Lophotrochozoa</taxon>
        <taxon>Mollusca</taxon>
        <taxon>Gastropoda</taxon>
        <taxon>Heterobranchia</taxon>
        <taxon>Euthyneura</taxon>
        <taxon>Panpulmonata</taxon>
        <taxon>Hygrophila</taxon>
        <taxon>Lymnaeoidea</taxon>
        <taxon>Planorbidae</taxon>
        <taxon>Biomphalaria</taxon>
    </lineage>
</organism>
<dbReference type="RefSeq" id="XP_055884838.1">
    <property type="nucleotide sequence ID" value="XM_056028863.1"/>
</dbReference>
<evidence type="ECO:0000313" key="5">
    <source>
        <dbReference type="RefSeq" id="XP_055884838.1"/>
    </source>
</evidence>
<dbReference type="SUPFAM" id="SSF49785">
    <property type="entry name" value="Galactose-binding domain-like"/>
    <property type="match status" value="1"/>
</dbReference>
<evidence type="ECO:0000256" key="3">
    <source>
        <dbReference type="SAM" id="SignalP"/>
    </source>
</evidence>
<feature type="region of interest" description="Disordered" evidence="1">
    <location>
        <begin position="472"/>
        <end position="531"/>
    </location>
</feature>
<feature type="signal peptide" evidence="3">
    <location>
        <begin position="1"/>
        <end position="21"/>
    </location>
</feature>
<evidence type="ECO:0000256" key="2">
    <source>
        <dbReference type="SAM" id="Phobius"/>
    </source>
</evidence>